<accession>A0ACB0Z6R6</accession>
<name>A0ACB0Z6R6_MELEN</name>
<organism evidence="1 2">
    <name type="scientific">Meloidogyne enterolobii</name>
    <name type="common">Root-knot nematode worm</name>
    <name type="synonym">Meloidogyne mayaguensis</name>
    <dbReference type="NCBI Taxonomy" id="390850"/>
    <lineage>
        <taxon>Eukaryota</taxon>
        <taxon>Metazoa</taxon>
        <taxon>Ecdysozoa</taxon>
        <taxon>Nematoda</taxon>
        <taxon>Chromadorea</taxon>
        <taxon>Rhabditida</taxon>
        <taxon>Tylenchina</taxon>
        <taxon>Tylenchomorpha</taxon>
        <taxon>Tylenchoidea</taxon>
        <taxon>Meloidogynidae</taxon>
        <taxon>Meloidogyninae</taxon>
        <taxon>Meloidogyne</taxon>
    </lineage>
</organism>
<reference evidence="1" key="1">
    <citation type="submission" date="2023-11" db="EMBL/GenBank/DDBJ databases">
        <authorList>
            <person name="Poullet M."/>
        </authorList>
    </citation>
    <scope>NUCLEOTIDE SEQUENCE</scope>
    <source>
        <strain evidence="1">E1834</strain>
    </source>
</reference>
<gene>
    <name evidence="1" type="ORF">MENTE1834_LOCUS20856</name>
</gene>
<sequence length="287" mass="31740">MALKLNLLLNILLACYFLRKSLGTKCPPTKCPTTNSPPIKCPPAKCPSTKCPINYPTTKCPIQLNYKIAGADPPSHCELPTDPNKLPPSSLESWFTREMFDDLFPFSNLGWGPHPCSPYSFEAFIIAARYFPRFGKEVDLKNGFTPRENSRRDVASFLAHAIQETGLNDVSVYQTSGLNSSQADACFFRGGLFNWFEGGPVSAFLAPSTSMKPEGGEICIASGRYCSPSPFYGCGNETEGKYFKSCYFGRGAIQVMELVSRNSCQDSSPSDQNTVHLEYKIPSKWRS</sequence>
<comment type="caution">
    <text evidence="1">The sequence shown here is derived from an EMBL/GenBank/DDBJ whole genome shotgun (WGS) entry which is preliminary data.</text>
</comment>
<dbReference type="Proteomes" id="UP001497535">
    <property type="component" value="Unassembled WGS sequence"/>
</dbReference>
<proteinExistence type="predicted"/>
<protein>
    <submittedName>
        <fullName evidence="1">Uncharacterized protein</fullName>
    </submittedName>
</protein>
<evidence type="ECO:0000313" key="2">
    <source>
        <dbReference type="Proteomes" id="UP001497535"/>
    </source>
</evidence>
<evidence type="ECO:0000313" key="1">
    <source>
        <dbReference type="EMBL" id="CAK5074152.1"/>
    </source>
</evidence>
<keyword evidence="2" id="KW-1185">Reference proteome</keyword>
<dbReference type="EMBL" id="CAVMJV010000025">
    <property type="protein sequence ID" value="CAK5074152.1"/>
    <property type="molecule type" value="Genomic_DNA"/>
</dbReference>